<evidence type="ECO:0000313" key="2">
    <source>
        <dbReference type="Proteomes" id="UP000299211"/>
    </source>
</evidence>
<proteinExistence type="predicted"/>
<evidence type="ECO:0000313" key="1">
    <source>
        <dbReference type="EMBL" id="GDY71540.1"/>
    </source>
</evidence>
<organism evidence="1 2">
    <name type="scientific">Streptomyces avermitilis</name>
    <dbReference type="NCBI Taxonomy" id="33903"/>
    <lineage>
        <taxon>Bacteria</taxon>
        <taxon>Bacillati</taxon>
        <taxon>Actinomycetota</taxon>
        <taxon>Actinomycetes</taxon>
        <taxon>Kitasatosporales</taxon>
        <taxon>Streptomycetaceae</taxon>
        <taxon>Streptomyces</taxon>
    </lineage>
</organism>
<dbReference type="EMBL" id="BJHY01000001">
    <property type="protein sequence ID" value="GDY71540.1"/>
    <property type="molecule type" value="Genomic_DNA"/>
</dbReference>
<reference evidence="1 2" key="1">
    <citation type="submission" date="2019-04" db="EMBL/GenBank/DDBJ databases">
        <title>Draft genome sequences of Streptomyces avermitilis ATCC 31267.</title>
        <authorList>
            <person name="Komaki H."/>
            <person name="Tamura T."/>
            <person name="Hosoyama A."/>
        </authorList>
    </citation>
    <scope>NUCLEOTIDE SEQUENCE [LARGE SCALE GENOMIC DNA]</scope>
    <source>
        <strain evidence="1 2">ATCC 31267</strain>
    </source>
</reference>
<protein>
    <submittedName>
        <fullName evidence="1">Uncharacterized protein</fullName>
    </submittedName>
</protein>
<name>A0A4D4MHQ8_STRAX</name>
<comment type="caution">
    <text evidence="1">The sequence shown here is derived from an EMBL/GenBank/DDBJ whole genome shotgun (WGS) entry which is preliminary data.</text>
</comment>
<accession>A0A4D4MHQ8</accession>
<gene>
    <name evidence="1" type="ORF">SAV31267_010250</name>
</gene>
<dbReference type="AlphaFoldDB" id="A0A4D4MHQ8"/>
<sequence>MWVVRTKRCGEAARCRGRPGLHLRPRATALFLHPRATTLFLVRQVLVPAPETEVLAFEGATMSESAAVPMFLGFGGAVVGAVEPSTAVKPALSRADWRDAA</sequence>
<dbReference type="Proteomes" id="UP000299211">
    <property type="component" value="Unassembled WGS sequence"/>
</dbReference>